<proteinExistence type="inferred from homology"/>
<evidence type="ECO:0000313" key="8">
    <source>
        <dbReference type="Proteomes" id="UP000534783"/>
    </source>
</evidence>
<sequence length="740" mass="81882">MRQLKAYLANHLEMKILAIILTFLVCGFGILYYLLSERIEKYSVSQTHQKSEMLASSIHRTLDRSMVNFRADIARHIIEDLKDIPGMVRIQIIRGKTGNGTEEAFQDFITLDDVKTRAPGGLRPEWIGNHRNKEHNVADGVDTPEFKAAFQEYVQDPMQPDTYYFEKIADQNVMTYLKPLPNFDRCFLCHNSDHKLRGVLMISTSIEGMHADIRDQKRNLFVLSTATLLITGFALKFSMSRLAMKPLIKVSERIQDIAGGEGDLSKRLEVKSSDELGKLASGFNLFAEKMSNLIAQILTAAKNVSSTSSGVMEGSREIMQGAEIQINATEATSVSIEQMNSSIRSVAETSESLAGASKESAGAIQQMTFAMDEIAKNMTILNTSVEDASSSILWMSSSVKKIDENVETLLGEAEVTSSAMIQMDQSLNQMRENVDQTVDLSREVSVNADAGKRTVEMTMDGMTRIKEYSTEVGRVIRNLQKQTENIGRFLNVIDEVAEQTNLLALNAAIIAAQAGEHGKGFSVVANEIKELADRTAASTHEIHEIIKALQSEGKMAVEAIDVGNARVEEGVVLSNSAHAALGKIVESISHSTQKITFVANTMEEQSKSVKRVTTSMERVNQMVHQIAKATNEQSKGSEQIIEATHRMKSITQGLQSVLLSHSKGMKKVTETVEEVSRLAQEIANATSDQKVQSEEIMHAIDQIKKVTHENVDTVGKVGFSVEELMRQAKQLEAEISRFKL</sequence>
<dbReference type="PANTHER" id="PTHR32089">
    <property type="entry name" value="METHYL-ACCEPTING CHEMOTAXIS PROTEIN MCPB"/>
    <property type="match status" value="1"/>
</dbReference>
<gene>
    <name evidence="7" type="ORF">MNODULE_16285</name>
</gene>
<dbReference type="Proteomes" id="UP000534783">
    <property type="component" value="Unassembled WGS sequence"/>
</dbReference>
<keyword evidence="4" id="KW-1133">Transmembrane helix</keyword>
<dbReference type="Pfam" id="PF00015">
    <property type="entry name" value="MCPsignal"/>
    <property type="match status" value="1"/>
</dbReference>
<dbReference type="InterPro" id="IPR003660">
    <property type="entry name" value="HAMP_dom"/>
</dbReference>
<dbReference type="AlphaFoldDB" id="A0A7X6ICC4"/>
<feature type="domain" description="Methyl-accepting transducer" evidence="5">
    <location>
        <begin position="384"/>
        <end position="620"/>
    </location>
</feature>
<comment type="similarity">
    <text evidence="2">Belongs to the methyl-accepting chemotaxis (MCP) protein family.</text>
</comment>
<keyword evidence="4" id="KW-0472">Membrane</keyword>
<name>A0A7X6ICC4_9BACT</name>
<keyword evidence="4" id="KW-0812">Transmembrane</keyword>
<reference evidence="7 8" key="1">
    <citation type="journal article" date="2020" name="Nature">
        <title>Bacterial chemolithoautotrophy via manganese oxidation.</title>
        <authorList>
            <person name="Yu H."/>
            <person name="Leadbetter J.R."/>
        </authorList>
    </citation>
    <scope>NUCLEOTIDE SEQUENCE [LARGE SCALE GENOMIC DNA]</scope>
    <source>
        <strain evidence="7 8">Mn-1</strain>
    </source>
</reference>
<dbReference type="Gene3D" id="3.30.450.290">
    <property type="match status" value="1"/>
</dbReference>
<comment type="caution">
    <text evidence="7">The sequence shown here is derived from an EMBL/GenBank/DDBJ whole genome shotgun (WGS) entry which is preliminary data.</text>
</comment>
<protein>
    <submittedName>
        <fullName evidence="7">HAMP domain-containing protein</fullName>
    </submittedName>
</protein>
<dbReference type="PANTHER" id="PTHR32089:SF112">
    <property type="entry name" value="LYSOZYME-LIKE PROTEIN-RELATED"/>
    <property type="match status" value="1"/>
</dbReference>
<dbReference type="EMBL" id="VTOW01000003">
    <property type="protein sequence ID" value="NKE72309.1"/>
    <property type="molecule type" value="Genomic_DNA"/>
</dbReference>
<dbReference type="Pfam" id="PF00672">
    <property type="entry name" value="HAMP"/>
    <property type="match status" value="1"/>
</dbReference>
<keyword evidence="8" id="KW-1185">Reference proteome</keyword>
<dbReference type="PROSITE" id="PS50885">
    <property type="entry name" value="HAMP"/>
    <property type="match status" value="1"/>
</dbReference>
<dbReference type="GO" id="GO:0007165">
    <property type="term" value="P:signal transduction"/>
    <property type="evidence" value="ECO:0007669"/>
    <property type="project" value="UniProtKB-KW"/>
</dbReference>
<dbReference type="InterPro" id="IPR004089">
    <property type="entry name" value="MCPsignal_dom"/>
</dbReference>
<evidence type="ECO:0000313" key="7">
    <source>
        <dbReference type="EMBL" id="NKE72309.1"/>
    </source>
</evidence>
<dbReference type="RefSeq" id="WP_168061823.1">
    <property type="nucleotide sequence ID" value="NZ_VTOW01000003.1"/>
</dbReference>
<evidence type="ECO:0000256" key="4">
    <source>
        <dbReference type="SAM" id="Phobius"/>
    </source>
</evidence>
<evidence type="ECO:0000256" key="1">
    <source>
        <dbReference type="ARBA" id="ARBA00023224"/>
    </source>
</evidence>
<accession>A0A7X6ICC4</accession>
<organism evidence="7 8">
    <name type="scientific">Candidatus Manganitrophus noduliformans</name>
    <dbReference type="NCBI Taxonomy" id="2606439"/>
    <lineage>
        <taxon>Bacteria</taxon>
        <taxon>Pseudomonadati</taxon>
        <taxon>Nitrospirota</taxon>
        <taxon>Nitrospiria</taxon>
        <taxon>Candidatus Troglogloeales</taxon>
        <taxon>Candidatus Manganitrophaceae</taxon>
        <taxon>Candidatus Manganitrophus</taxon>
    </lineage>
</organism>
<feature type="domain" description="HAMP" evidence="6">
    <location>
        <begin position="241"/>
        <end position="295"/>
    </location>
</feature>
<dbReference type="Gene3D" id="1.10.287.950">
    <property type="entry name" value="Methyl-accepting chemotaxis protein"/>
    <property type="match status" value="3"/>
</dbReference>
<dbReference type="CDD" id="cd06225">
    <property type="entry name" value="HAMP"/>
    <property type="match status" value="1"/>
</dbReference>
<feature type="transmembrane region" description="Helical" evidence="4">
    <location>
        <begin position="16"/>
        <end position="35"/>
    </location>
</feature>
<evidence type="ECO:0000256" key="3">
    <source>
        <dbReference type="PROSITE-ProRule" id="PRU00284"/>
    </source>
</evidence>
<evidence type="ECO:0000259" key="6">
    <source>
        <dbReference type="PROSITE" id="PS50885"/>
    </source>
</evidence>
<evidence type="ECO:0000259" key="5">
    <source>
        <dbReference type="PROSITE" id="PS50111"/>
    </source>
</evidence>
<keyword evidence="1 3" id="KW-0807">Transducer</keyword>
<dbReference type="PROSITE" id="PS50111">
    <property type="entry name" value="CHEMOTAXIS_TRANSDUC_2"/>
    <property type="match status" value="1"/>
</dbReference>
<dbReference type="SUPFAM" id="SSF58104">
    <property type="entry name" value="Methyl-accepting chemotaxis protein (MCP) signaling domain"/>
    <property type="match status" value="3"/>
</dbReference>
<dbReference type="SMART" id="SM00304">
    <property type="entry name" value="HAMP"/>
    <property type="match status" value="2"/>
</dbReference>
<evidence type="ECO:0000256" key="2">
    <source>
        <dbReference type="ARBA" id="ARBA00029447"/>
    </source>
</evidence>
<dbReference type="GO" id="GO:0016020">
    <property type="term" value="C:membrane"/>
    <property type="evidence" value="ECO:0007669"/>
    <property type="project" value="InterPro"/>
</dbReference>
<dbReference type="SMART" id="SM00283">
    <property type="entry name" value="MA"/>
    <property type="match status" value="1"/>
</dbReference>